<dbReference type="SUPFAM" id="SSF51658">
    <property type="entry name" value="Xylose isomerase-like"/>
    <property type="match status" value="1"/>
</dbReference>
<gene>
    <name evidence="2" type="ORF">C5613_22125</name>
</gene>
<accession>A0A2S8J6W6</accession>
<dbReference type="Gene3D" id="3.20.20.150">
    <property type="entry name" value="Divalent-metal-dependent TIM barrel enzymes"/>
    <property type="match status" value="1"/>
</dbReference>
<protein>
    <submittedName>
        <fullName evidence="2">AP endonuclease</fullName>
    </submittedName>
</protein>
<dbReference type="GO" id="GO:0004519">
    <property type="term" value="F:endonuclease activity"/>
    <property type="evidence" value="ECO:0007669"/>
    <property type="project" value="UniProtKB-KW"/>
</dbReference>
<evidence type="ECO:0000313" key="2">
    <source>
        <dbReference type="EMBL" id="PQP22768.1"/>
    </source>
</evidence>
<dbReference type="PANTHER" id="PTHR12110:SF48">
    <property type="entry name" value="BLL3656 PROTEIN"/>
    <property type="match status" value="1"/>
</dbReference>
<keyword evidence="2" id="KW-0255">Endonuclease</keyword>
<evidence type="ECO:0000313" key="3">
    <source>
        <dbReference type="Proteomes" id="UP000239290"/>
    </source>
</evidence>
<organism evidence="2 3">
    <name type="scientific">Rhodococcus opacus</name>
    <name type="common">Nocardia opaca</name>
    <dbReference type="NCBI Taxonomy" id="37919"/>
    <lineage>
        <taxon>Bacteria</taxon>
        <taxon>Bacillati</taxon>
        <taxon>Actinomycetota</taxon>
        <taxon>Actinomycetes</taxon>
        <taxon>Mycobacteriales</taxon>
        <taxon>Nocardiaceae</taxon>
        <taxon>Rhodococcus</taxon>
    </lineage>
</organism>
<dbReference type="PANTHER" id="PTHR12110">
    <property type="entry name" value="HYDROXYPYRUVATE ISOMERASE"/>
    <property type="match status" value="1"/>
</dbReference>
<keyword evidence="2" id="KW-0540">Nuclease</keyword>
<comment type="caution">
    <text evidence="2">The sequence shown here is derived from an EMBL/GenBank/DDBJ whole genome shotgun (WGS) entry which is preliminary data.</text>
</comment>
<dbReference type="EMBL" id="PUIO01000028">
    <property type="protein sequence ID" value="PQP22768.1"/>
    <property type="molecule type" value="Genomic_DNA"/>
</dbReference>
<feature type="domain" description="Xylose isomerase-like TIM barrel" evidence="1">
    <location>
        <begin position="60"/>
        <end position="249"/>
    </location>
</feature>
<evidence type="ECO:0000259" key="1">
    <source>
        <dbReference type="Pfam" id="PF01261"/>
    </source>
</evidence>
<dbReference type="Proteomes" id="UP000239290">
    <property type="component" value="Unassembled WGS sequence"/>
</dbReference>
<dbReference type="InterPro" id="IPR050312">
    <property type="entry name" value="IolE/XylAMocC-like"/>
</dbReference>
<reference evidence="3" key="1">
    <citation type="submission" date="2018-02" db="EMBL/GenBank/DDBJ databases">
        <title>Draft genome sequencing of Rhodococcus opacus KU647198.</title>
        <authorList>
            <person name="Zheng B.-X."/>
        </authorList>
    </citation>
    <scope>NUCLEOTIDE SEQUENCE [LARGE SCALE GENOMIC DNA]</scope>
    <source>
        <strain evidence="3">04-OD7</strain>
    </source>
</reference>
<dbReference type="InterPro" id="IPR036237">
    <property type="entry name" value="Xyl_isomerase-like_sf"/>
</dbReference>
<keyword evidence="2" id="KW-0378">Hydrolase</keyword>
<name>A0A2S8J6W6_RHOOP</name>
<dbReference type="Pfam" id="PF01261">
    <property type="entry name" value="AP_endonuc_2"/>
    <property type="match status" value="1"/>
</dbReference>
<sequence length="273" mass="29608">MCRNQAVRSVSLHHLTMLRADPFELVDAAAVGGFDRCGVRIVAPDPDQTVFDLVGDTAMRTKFVKHLASSGVSILDFEAIWLREDTDVKALVPALEAAAEMGSDYVLTVGYDFDIPRLTDTFGRLADAADRFGLTLPLEFITYSAVPTLFDAVALAESVGRDNVSILIDSLQFFRAGAEFDVLATIPESRLPYVQISDGPALGPTDIDALRYEARSARMVPGEGELDLRRLLASLPVNLPLSVETPNLELASLPFADAAIRLREATRTLVASI</sequence>
<proteinExistence type="predicted"/>
<dbReference type="AlphaFoldDB" id="A0A2S8J6W6"/>
<dbReference type="InterPro" id="IPR013022">
    <property type="entry name" value="Xyl_isomerase-like_TIM-brl"/>
</dbReference>